<proteinExistence type="inferred from homology"/>
<comment type="subunit">
    <text evidence="10">The type I restriction/modification system is composed of three polypeptides R, M and S.</text>
</comment>
<comment type="caution">
    <text evidence="13">The sequence shown here is derived from an EMBL/GenBank/DDBJ whole genome shotgun (WGS) entry which is preliminary data.</text>
</comment>
<reference evidence="14" key="1">
    <citation type="submission" date="2017-09" db="EMBL/GenBank/DDBJ databases">
        <title>Depth-based differentiation of microbial function through sediment-hosted aquifers and enrichment of novel symbionts in the deep terrestrial subsurface.</title>
        <authorList>
            <person name="Probst A.J."/>
            <person name="Ladd B."/>
            <person name="Jarett J.K."/>
            <person name="Geller-Mcgrath D.E."/>
            <person name="Sieber C.M.K."/>
            <person name="Emerson J.B."/>
            <person name="Anantharaman K."/>
            <person name="Thomas B.C."/>
            <person name="Malmstrom R."/>
            <person name="Stieglmeier M."/>
            <person name="Klingl A."/>
            <person name="Woyke T."/>
            <person name="Ryan C.M."/>
            <person name="Banfield J.F."/>
        </authorList>
    </citation>
    <scope>NUCLEOTIDE SEQUENCE [LARGE SCALE GENOMIC DNA]</scope>
</reference>
<evidence type="ECO:0000259" key="12">
    <source>
        <dbReference type="PROSITE" id="PS51192"/>
    </source>
</evidence>
<sequence>MKFTEKSVVEDYFVEKLKENGWNFVPADNLHRESYEEPLLTVNLVRQLENLNENLGIGEEEIKQVVNELKLKGTGIEGIKQILIFFKFGVPVKFEKERVVKYIKLFDDEKIEKNEFIVTRQAIYQSGGRHIRVDIILYVNGIPLVIIECKNPVSFSENWLTAYKQVKGYEQTVPELFKYVQIGIAAESIAKYFPIAPWQEEVKIYEWKEEEKDSIDSTIAILSPFLLLDIIKNFLFYRIELGNATKVITRYMQYRAANKIVARVVNNLDGKEEKNKGLIWHWQGSGKTLTMIFSANKLFNLRKLENPSIFFIVDRIDLEEQLKQELHALEISPDLIGSIEELRKVIRHDDFRGKRGIMLTLIHKFRPEEMDNLMKELEKLRDRKETIQTRRNVIAFIDEGHRTQYGSLAAQMRTILKRAFYFAFTGTPISKKGRDTYQEFSYPPGELHFDKYFITDSIKDEFTVKIAYQPRLERDVHLKKELLEAFLEQEYEEIPEEFREKVKEKVREKLNTIKVYLENPERIKKIAEDIKEHFKENIDGRFKAMVIAVSRKACVLYKRELDKFLPKEYSEVVMTFGQDDKDDKKVIRDYHQELRDRFKGKEIEDIRKEIIERFKEEEFPRILIVTDMLLTGFDAPILQMMYLDKPLKEHRLLQAIARTNRPYKDVKEAGLIFDYVGILKEFQRTFEMYSREDIKGALCNIDDLRNEFMALMNGVLKIFADIPKNSYERETLLKAIEVLTASENIGKKFLEDYKKLRKLFELLGPDEIKVELFSDYKWLTAVYTYYTSQVLGTRSDDRIYLDQYFNQTIKYVHQTTEIKDLEKNLPEIVFDERYLEKLEEKVKSKEEKAANIVFTLNKYVLVDKQRNPVFISVADKVEQILKRWREKNKNYEEIYQEGIEIKKEINRLKDRQKKLGFSDLEYSLLLIMEKNLSQRKELIKDAKELSKILEKEMFNGWVLQQTARKNVERELRSFLRKSIFRYGITYEQMDRLYGIIRENIKEYGKKD</sequence>
<dbReference type="Gene3D" id="3.90.1570.50">
    <property type="match status" value="1"/>
</dbReference>
<evidence type="ECO:0000256" key="9">
    <source>
        <dbReference type="ARBA" id="ARBA00023125"/>
    </source>
</evidence>
<dbReference type="GO" id="GO:0005524">
    <property type="term" value="F:ATP binding"/>
    <property type="evidence" value="ECO:0007669"/>
    <property type="project" value="UniProtKB-KW"/>
</dbReference>
<accession>A0A2M7E703</accession>
<evidence type="ECO:0000256" key="11">
    <source>
        <dbReference type="SAM" id="Coils"/>
    </source>
</evidence>
<keyword evidence="9 10" id="KW-0238">DNA-binding</keyword>
<dbReference type="EMBL" id="PETL01000338">
    <property type="protein sequence ID" value="PIV63509.1"/>
    <property type="molecule type" value="Genomic_DNA"/>
</dbReference>
<dbReference type="Proteomes" id="UP000228886">
    <property type="component" value="Unassembled WGS sequence"/>
</dbReference>
<dbReference type="InterPro" id="IPR004473">
    <property type="entry name" value="Restrct_endonuc_typeI_HsdR"/>
</dbReference>
<keyword evidence="8 10" id="KW-0067">ATP-binding</keyword>
<dbReference type="InterPro" id="IPR040980">
    <property type="entry name" value="SWI2_SNF2"/>
</dbReference>
<feature type="coiled-coil region" evidence="11">
    <location>
        <begin position="828"/>
        <end position="952"/>
    </location>
</feature>
<dbReference type="InterPro" id="IPR007409">
    <property type="entry name" value="Restrct_endonuc_type1_HsdR_N"/>
</dbReference>
<dbReference type="NCBIfam" id="TIGR00348">
    <property type="entry name" value="hsdR"/>
    <property type="match status" value="1"/>
</dbReference>
<keyword evidence="11" id="KW-0175">Coiled coil</keyword>
<evidence type="ECO:0000313" key="13">
    <source>
        <dbReference type="EMBL" id="PIV63509.1"/>
    </source>
</evidence>
<dbReference type="InterPro" id="IPR055180">
    <property type="entry name" value="HsdR_RecA-like_helicase_dom_2"/>
</dbReference>
<dbReference type="GO" id="GO:0009307">
    <property type="term" value="P:DNA restriction-modification system"/>
    <property type="evidence" value="ECO:0007669"/>
    <property type="project" value="UniProtKB-KW"/>
</dbReference>
<keyword evidence="7 10" id="KW-0378">Hydrolase</keyword>
<comment type="catalytic activity">
    <reaction evidence="1 10">
        <text>Endonucleolytic cleavage of DNA to give random double-stranded fragments with terminal 5'-phosphates, ATP is simultaneously hydrolyzed.</text>
        <dbReference type="EC" id="3.1.21.3"/>
    </reaction>
</comment>
<dbReference type="Pfam" id="PF18766">
    <property type="entry name" value="SWI2_SNF2"/>
    <property type="match status" value="1"/>
</dbReference>
<keyword evidence="4 10" id="KW-0547">Nucleotide-binding</keyword>
<evidence type="ECO:0000256" key="4">
    <source>
        <dbReference type="ARBA" id="ARBA00022741"/>
    </source>
</evidence>
<evidence type="ECO:0000256" key="5">
    <source>
        <dbReference type="ARBA" id="ARBA00022747"/>
    </source>
</evidence>
<keyword evidence="6" id="KW-0255">Endonuclease</keyword>
<dbReference type="AlphaFoldDB" id="A0A2M7E703"/>
<evidence type="ECO:0000256" key="6">
    <source>
        <dbReference type="ARBA" id="ARBA00022759"/>
    </source>
</evidence>
<dbReference type="InterPro" id="IPR014001">
    <property type="entry name" value="Helicase_ATP-bd"/>
</dbReference>
<name>A0A2M7E703_9BACT</name>
<evidence type="ECO:0000256" key="7">
    <source>
        <dbReference type="ARBA" id="ARBA00022801"/>
    </source>
</evidence>
<dbReference type="GO" id="GO:0003677">
    <property type="term" value="F:DNA binding"/>
    <property type="evidence" value="ECO:0007669"/>
    <property type="project" value="UniProtKB-KW"/>
</dbReference>
<dbReference type="SMART" id="SM00487">
    <property type="entry name" value="DEXDc"/>
    <property type="match status" value="1"/>
</dbReference>
<dbReference type="CDD" id="cd18800">
    <property type="entry name" value="SF2_C_EcoR124I-like"/>
    <property type="match status" value="1"/>
</dbReference>
<dbReference type="Pfam" id="PF11867">
    <property type="entry name" value="T1RH-like_C"/>
    <property type="match status" value="1"/>
</dbReference>
<dbReference type="Pfam" id="PF04313">
    <property type="entry name" value="HSDR_N"/>
    <property type="match status" value="1"/>
</dbReference>
<dbReference type="InterPro" id="IPR021810">
    <property type="entry name" value="T1RH-like_C"/>
</dbReference>
<evidence type="ECO:0000256" key="2">
    <source>
        <dbReference type="ARBA" id="ARBA00008598"/>
    </source>
</evidence>
<organism evidence="13 14">
    <name type="scientific">bacterium (Candidatus Ratteibacteria) CG01_land_8_20_14_3_00_40_19</name>
    <dbReference type="NCBI Taxonomy" id="2014290"/>
    <lineage>
        <taxon>Bacteria</taxon>
        <taxon>Candidatus Ratteibacteria</taxon>
    </lineage>
</organism>
<dbReference type="EC" id="3.1.21.3" evidence="10"/>
<evidence type="ECO:0000256" key="3">
    <source>
        <dbReference type="ARBA" id="ARBA00022722"/>
    </source>
</evidence>
<dbReference type="SUPFAM" id="SSF52540">
    <property type="entry name" value="P-loop containing nucleoside triphosphate hydrolases"/>
    <property type="match status" value="2"/>
</dbReference>
<evidence type="ECO:0000256" key="8">
    <source>
        <dbReference type="ARBA" id="ARBA00022840"/>
    </source>
</evidence>
<dbReference type="PROSITE" id="PS51192">
    <property type="entry name" value="HELICASE_ATP_BIND_1"/>
    <property type="match status" value="1"/>
</dbReference>
<dbReference type="PANTHER" id="PTHR30195:SF15">
    <property type="entry name" value="TYPE I RESTRICTION ENZYME HINDI ENDONUCLEASE SUBUNIT"/>
    <property type="match status" value="1"/>
</dbReference>
<dbReference type="InterPro" id="IPR027417">
    <property type="entry name" value="P-loop_NTPase"/>
</dbReference>
<dbReference type="Gene3D" id="3.40.50.300">
    <property type="entry name" value="P-loop containing nucleotide triphosphate hydrolases"/>
    <property type="match status" value="2"/>
</dbReference>
<evidence type="ECO:0000256" key="1">
    <source>
        <dbReference type="ARBA" id="ARBA00000851"/>
    </source>
</evidence>
<comment type="similarity">
    <text evidence="2 10">Belongs to the HsdR family.</text>
</comment>
<dbReference type="InterPro" id="IPR051268">
    <property type="entry name" value="Type-I_R_enzyme_R_subunit"/>
</dbReference>
<protein>
    <recommendedName>
        <fullName evidence="10">Type I restriction enzyme endonuclease subunit</fullName>
        <shortName evidence="10">R protein</shortName>
        <ecNumber evidence="10">3.1.21.3</ecNumber>
    </recommendedName>
</protein>
<dbReference type="GO" id="GO:0009035">
    <property type="term" value="F:type I site-specific deoxyribonuclease activity"/>
    <property type="evidence" value="ECO:0007669"/>
    <property type="project" value="UniProtKB-EC"/>
</dbReference>
<keyword evidence="5 10" id="KW-0680">Restriction system</keyword>
<dbReference type="Pfam" id="PF22679">
    <property type="entry name" value="T1R_D3-like"/>
    <property type="match status" value="1"/>
</dbReference>
<keyword evidence="3" id="KW-0540">Nuclease</keyword>
<dbReference type="PANTHER" id="PTHR30195">
    <property type="entry name" value="TYPE I SITE-SPECIFIC DEOXYRIBONUCLEASE PROTEIN SUBUNIT M AND R"/>
    <property type="match status" value="1"/>
</dbReference>
<gene>
    <name evidence="13" type="ORF">COS11_07075</name>
</gene>
<dbReference type="CDD" id="cd22332">
    <property type="entry name" value="HsdR_N"/>
    <property type="match status" value="1"/>
</dbReference>
<evidence type="ECO:0000256" key="10">
    <source>
        <dbReference type="RuleBase" id="RU364115"/>
    </source>
</evidence>
<comment type="function">
    <text evidence="10">Subunit R is required for both nuclease and ATPase activities, but not for modification.</text>
</comment>
<evidence type="ECO:0000313" key="14">
    <source>
        <dbReference type="Proteomes" id="UP000228886"/>
    </source>
</evidence>
<feature type="domain" description="Helicase ATP-binding" evidence="12">
    <location>
        <begin position="268"/>
        <end position="446"/>
    </location>
</feature>